<dbReference type="Proteomes" id="UP000244932">
    <property type="component" value="Unassembled WGS sequence"/>
</dbReference>
<keyword evidence="1" id="KW-1133">Transmembrane helix</keyword>
<feature type="transmembrane region" description="Helical" evidence="1">
    <location>
        <begin position="73"/>
        <end position="93"/>
    </location>
</feature>
<dbReference type="AlphaFoldDB" id="A0A2R8A9J2"/>
<dbReference type="RefSeq" id="WP_108781656.1">
    <property type="nucleotide sequence ID" value="NZ_OMKW01000002.1"/>
</dbReference>
<feature type="transmembrane region" description="Helical" evidence="1">
    <location>
        <begin position="102"/>
        <end position="118"/>
    </location>
</feature>
<accession>A0A2R8A9J2</accession>
<evidence type="ECO:0000313" key="3">
    <source>
        <dbReference type="Proteomes" id="UP000244932"/>
    </source>
</evidence>
<feature type="transmembrane region" description="Helical" evidence="1">
    <location>
        <begin position="45"/>
        <end position="67"/>
    </location>
</feature>
<evidence type="ECO:0000256" key="1">
    <source>
        <dbReference type="SAM" id="Phobius"/>
    </source>
</evidence>
<name>A0A2R8A9J2_9RHOB</name>
<dbReference type="EMBL" id="OMKW01000002">
    <property type="protein sequence ID" value="SPF28909.1"/>
    <property type="molecule type" value="Genomic_DNA"/>
</dbReference>
<dbReference type="OrthoDB" id="8421716at2"/>
<keyword evidence="1" id="KW-0472">Membrane</keyword>
<reference evidence="2 3" key="1">
    <citation type="submission" date="2018-03" db="EMBL/GenBank/DDBJ databases">
        <authorList>
            <person name="Keele B.F."/>
        </authorList>
    </citation>
    <scope>NUCLEOTIDE SEQUENCE [LARGE SCALE GENOMIC DNA]</scope>
    <source>
        <strain evidence="2 3">CeCT 8812</strain>
    </source>
</reference>
<gene>
    <name evidence="2" type="ORF">POI8812_01212</name>
</gene>
<protein>
    <submittedName>
        <fullName evidence="2">Uncharacterized protein</fullName>
    </submittedName>
</protein>
<organism evidence="2 3">
    <name type="scientific">Pontivivens insulae</name>
    <dbReference type="NCBI Taxonomy" id="1639689"/>
    <lineage>
        <taxon>Bacteria</taxon>
        <taxon>Pseudomonadati</taxon>
        <taxon>Pseudomonadota</taxon>
        <taxon>Alphaproteobacteria</taxon>
        <taxon>Rhodobacterales</taxon>
        <taxon>Paracoccaceae</taxon>
        <taxon>Pontivivens</taxon>
    </lineage>
</organism>
<keyword evidence="1" id="KW-0812">Transmembrane</keyword>
<evidence type="ECO:0000313" key="2">
    <source>
        <dbReference type="EMBL" id="SPF28909.1"/>
    </source>
</evidence>
<feature type="transmembrane region" description="Helical" evidence="1">
    <location>
        <begin position="6"/>
        <end position="24"/>
    </location>
</feature>
<sequence>MSVAMIVASALSALTFGIHVWMGGPEIHRPIQGSALSTGLRAMSAVLWHAVTVVLAVMAGATAWLVVADEPGLAWTLIAICVGWAGLFLWYGWSRLGSLKPMPQWVIFLALAGLIGVGM</sequence>
<proteinExistence type="predicted"/>
<keyword evidence="3" id="KW-1185">Reference proteome</keyword>